<dbReference type="KEGG" id="mde:101893140"/>
<gene>
    <name evidence="10" type="primary">101893140</name>
    <name evidence="12" type="synonym">LOC101893140</name>
</gene>
<feature type="transmembrane region" description="Helical" evidence="8">
    <location>
        <begin position="108"/>
        <end position="131"/>
    </location>
</feature>
<accession>A0A1I8N063</accession>
<dbReference type="InterPro" id="IPR019402">
    <property type="entry name" value="CWH43_N"/>
</dbReference>
<dbReference type="RefSeq" id="XP_005182771.1">
    <property type="nucleotide sequence ID" value="XM_005182714.3"/>
</dbReference>
<name>A0A1I8N063_MUSDO</name>
<dbReference type="GO" id="GO:0006506">
    <property type="term" value="P:GPI anchor biosynthetic process"/>
    <property type="evidence" value="ECO:0007669"/>
    <property type="project" value="UniProtKB-KW"/>
</dbReference>
<dbReference type="Pfam" id="PF10277">
    <property type="entry name" value="Frag1"/>
    <property type="match status" value="1"/>
</dbReference>
<reference evidence="12" key="2">
    <citation type="submission" date="2025-04" db="UniProtKB">
        <authorList>
            <consortium name="RefSeq"/>
        </authorList>
    </citation>
    <scope>IDENTIFICATION</scope>
    <source>
        <strain evidence="12">Aabys</strain>
    </source>
</reference>
<dbReference type="GeneID" id="101893140"/>
<dbReference type="VEuPathDB" id="VectorBase:MDOMA2_002865"/>
<evidence type="ECO:0000259" key="9">
    <source>
        <dbReference type="Pfam" id="PF10277"/>
    </source>
</evidence>
<keyword evidence="6" id="KW-0333">Golgi apparatus</keyword>
<organism evidence="10">
    <name type="scientific">Musca domestica</name>
    <name type="common">House fly</name>
    <dbReference type="NCBI Taxonomy" id="7370"/>
    <lineage>
        <taxon>Eukaryota</taxon>
        <taxon>Metazoa</taxon>
        <taxon>Ecdysozoa</taxon>
        <taxon>Arthropoda</taxon>
        <taxon>Hexapoda</taxon>
        <taxon>Insecta</taxon>
        <taxon>Pterygota</taxon>
        <taxon>Neoptera</taxon>
        <taxon>Endopterygota</taxon>
        <taxon>Diptera</taxon>
        <taxon>Brachycera</taxon>
        <taxon>Muscomorpha</taxon>
        <taxon>Muscoidea</taxon>
        <taxon>Muscidae</taxon>
        <taxon>Musca</taxon>
    </lineage>
</organism>
<comment type="subcellular location">
    <subcellularLocation>
        <location evidence="1">Golgi apparatus membrane</location>
        <topology evidence="1">Multi-pass membrane protein</topology>
    </subcellularLocation>
</comment>
<dbReference type="InterPro" id="IPR039545">
    <property type="entry name" value="PGAP2"/>
</dbReference>
<evidence type="ECO:0000313" key="11">
    <source>
        <dbReference type="Proteomes" id="UP001652621"/>
    </source>
</evidence>
<dbReference type="VEuPathDB" id="VectorBase:MDOA010188"/>
<dbReference type="AlphaFoldDB" id="A0A1I8N063"/>
<protein>
    <submittedName>
        <fullName evidence="12">Post-GPI attachment to proteins factor 2</fullName>
    </submittedName>
</protein>
<keyword evidence="7 8" id="KW-0472">Membrane</keyword>
<evidence type="ECO:0000256" key="4">
    <source>
        <dbReference type="ARBA" id="ARBA00022692"/>
    </source>
</evidence>
<evidence type="ECO:0000256" key="7">
    <source>
        <dbReference type="ARBA" id="ARBA00023136"/>
    </source>
</evidence>
<reference evidence="10" key="1">
    <citation type="submission" date="2020-05" db="UniProtKB">
        <authorList>
            <consortium name="EnsemblMetazoa"/>
        </authorList>
    </citation>
    <scope>IDENTIFICATION</scope>
    <source>
        <strain evidence="10">Aabys</strain>
    </source>
</reference>
<comment type="similarity">
    <text evidence="2">Belongs to the PGAP2 family.</text>
</comment>
<evidence type="ECO:0000256" key="3">
    <source>
        <dbReference type="ARBA" id="ARBA00022502"/>
    </source>
</evidence>
<dbReference type="PANTHER" id="PTHR12892:SF11">
    <property type="entry name" value="POST-GPI ATTACHMENT TO PROTEINS FACTOR 2"/>
    <property type="match status" value="1"/>
</dbReference>
<evidence type="ECO:0000313" key="12">
    <source>
        <dbReference type="RefSeq" id="XP_005182771.1"/>
    </source>
</evidence>
<keyword evidence="4 8" id="KW-0812">Transmembrane</keyword>
<dbReference type="eggNOG" id="KOG3979">
    <property type="taxonomic scope" value="Eukaryota"/>
</dbReference>
<dbReference type="PANTHER" id="PTHR12892">
    <property type="entry name" value="FGF RECEPTOR ACTIVATING PROTEIN 1"/>
    <property type="match status" value="1"/>
</dbReference>
<evidence type="ECO:0000313" key="10">
    <source>
        <dbReference type="EnsemblMetazoa" id="MDOA010188-PA"/>
    </source>
</evidence>
<proteinExistence type="inferred from homology"/>
<dbReference type="Proteomes" id="UP001652621">
    <property type="component" value="Unplaced"/>
</dbReference>
<dbReference type="OrthoDB" id="68581at2759"/>
<dbReference type="STRING" id="7370.A0A1I8N063"/>
<feature type="transmembrane region" description="Helical" evidence="8">
    <location>
        <begin position="22"/>
        <end position="43"/>
    </location>
</feature>
<feature type="transmembrane region" description="Helical" evidence="8">
    <location>
        <begin position="211"/>
        <end position="228"/>
    </location>
</feature>
<feature type="domain" description="CWH43-like N-terminal" evidence="9">
    <location>
        <begin position="19"/>
        <end position="238"/>
    </location>
</feature>
<evidence type="ECO:0000256" key="8">
    <source>
        <dbReference type="SAM" id="Phobius"/>
    </source>
</evidence>
<dbReference type="GO" id="GO:0005789">
    <property type="term" value="C:endoplasmic reticulum membrane"/>
    <property type="evidence" value="ECO:0007669"/>
    <property type="project" value="TreeGrafter"/>
</dbReference>
<evidence type="ECO:0000256" key="1">
    <source>
        <dbReference type="ARBA" id="ARBA00004653"/>
    </source>
</evidence>
<keyword evidence="3" id="KW-0337">GPI-anchor biosynthesis</keyword>
<keyword evidence="11" id="KW-1185">Reference proteome</keyword>
<feature type="transmembrane region" description="Helical" evidence="8">
    <location>
        <begin position="182"/>
        <end position="199"/>
    </location>
</feature>
<feature type="transmembrane region" description="Helical" evidence="8">
    <location>
        <begin position="143"/>
        <end position="161"/>
    </location>
</feature>
<dbReference type="EnsemblMetazoa" id="MDOA010188-RA">
    <property type="protein sequence ID" value="MDOA010188-PA"/>
    <property type="gene ID" value="MDOA010188"/>
</dbReference>
<keyword evidence="5 8" id="KW-1133">Transmembrane helix</keyword>
<evidence type="ECO:0000256" key="2">
    <source>
        <dbReference type="ARBA" id="ARBA00007414"/>
    </source>
</evidence>
<dbReference type="GO" id="GO:0000139">
    <property type="term" value="C:Golgi membrane"/>
    <property type="evidence" value="ECO:0007669"/>
    <property type="project" value="UniProtKB-SubCell"/>
</dbReference>
<evidence type="ECO:0000256" key="6">
    <source>
        <dbReference type="ARBA" id="ARBA00023034"/>
    </source>
</evidence>
<evidence type="ECO:0000256" key="5">
    <source>
        <dbReference type="ARBA" id="ARBA00022989"/>
    </source>
</evidence>
<sequence>MLPTYERLNGPKILFRIAFSKVAISAVSLALGAFLFCIFWSVVFDFERATFTHCDVRNYLPSISAAIGNYEPQKTIWRLAIVLHLPVRLAVAHIYMKYYREQIRKNRRLFAHMAVSLNVIENIALLSLSLWTSSDSYEMHRNAFVTFIASSELYMLISYFLNKNARKLALTEKEEKSTRFKLYFFLTNLLAFSLAGYFFLRHNAKCEPGVYTLFALFEYIVVFSNMAYHMTAYFDFYGYFVQFDWENGLYLSHL</sequence>